<dbReference type="InParanoid" id="A0A0P0V8H8"/>
<evidence type="ECO:0000313" key="2">
    <source>
        <dbReference type="Proteomes" id="UP000059680"/>
    </source>
</evidence>
<reference evidence="1 2" key="2">
    <citation type="journal article" date="2013" name="Plant Cell Physiol.">
        <title>Rice Annotation Project Database (RAP-DB): an integrative and interactive database for rice genomics.</title>
        <authorList>
            <person name="Sakai H."/>
            <person name="Lee S.S."/>
            <person name="Tanaka T."/>
            <person name="Numa H."/>
            <person name="Kim J."/>
            <person name="Kawahara Y."/>
            <person name="Wakimoto H."/>
            <person name="Yang C.C."/>
            <person name="Iwamoto M."/>
            <person name="Abe T."/>
            <person name="Yamada Y."/>
            <person name="Muto A."/>
            <person name="Inokuchi H."/>
            <person name="Ikemura T."/>
            <person name="Matsumoto T."/>
            <person name="Sasaki T."/>
            <person name="Itoh T."/>
        </authorList>
    </citation>
    <scope>NUCLEOTIDE SEQUENCE [LARGE SCALE GENOMIC DNA]</scope>
    <source>
        <strain evidence="2">cv. Nipponbare</strain>
    </source>
</reference>
<accession>A0A0P0V8H8</accession>
<organism evidence="1 2">
    <name type="scientific">Oryza sativa subsp. japonica</name>
    <name type="common">Rice</name>
    <dbReference type="NCBI Taxonomy" id="39947"/>
    <lineage>
        <taxon>Eukaryota</taxon>
        <taxon>Viridiplantae</taxon>
        <taxon>Streptophyta</taxon>
        <taxon>Embryophyta</taxon>
        <taxon>Tracheophyta</taxon>
        <taxon>Spermatophyta</taxon>
        <taxon>Magnoliopsida</taxon>
        <taxon>Liliopsida</taxon>
        <taxon>Poales</taxon>
        <taxon>Poaceae</taxon>
        <taxon>BOP clade</taxon>
        <taxon>Oryzoideae</taxon>
        <taxon>Oryzeae</taxon>
        <taxon>Oryzinae</taxon>
        <taxon>Oryza</taxon>
        <taxon>Oryza sativa</taxon>
    </lineage>
</organism>
<keyword evidence="2" id="KW-1185">Reference proteome</keyword>
<dbReference type="Gramene" id="Os01t0758350-00">
    <property type="protein sequence ID" value="Os01t0758350-00"/>
    <property type="gene ID" value="Os01g0758350"/>
</dbReference>
<dbReference type="PaxDb" id="39947-A0A0P0V8H8"/>
<gene>
    <name evidence="1" type="ordered locus">Os01g0758350</name>
    <name evidence="1" type="ORF">OSNPB_010758350</name>
</gene>
<dbReference type="AlphaFoldDB" id="A0A0P0V8H8"/>
<proteinExistence type="predicted"/>
<name>A0A0P0V8H8_ORYSJ</name>
<evidence type="ECO:0000313" key="1">
    <source>
        <dbReference type="EMBL" id="BAS74428.1"/>
    </source>
</evidence>
<dbReference type="Proteomes" id="UP000059680">
    <property type="component" value="Chromosome 1"/>
</dbReference>
<reference evidence="2" key="1">
    <citation type="journal article" date="2005" name="Nature">
        <title>The map-based sequence of the rice genome.</title>
        <authorList>
            <consortium name="International rice genome sequencing project (IRGSP)"/>
            <person name="Matsumoto T."/>
            <person name="Wu J."/>
            <person name="Kanamori H."/>
            <person name="Katayose Y."/>
            <person name="Fujisawa M."/>
            <person name="Namiki N."/>
            <person name="Mizuno H."/>
            <person name="Yamamoto K."/>
            <person name="Antonio B.A."/>
            <person name="Baba T."/>
            <person name="Sakata K."/>
            <person name="Nagamura Y."/>
            <person name="Aoki H."/>
            <person name="Arikawa K."/>
            <person name="Arita K."/>
            <person name="Bito T."/>
            <person name="Chiden Y."/>
            <person name="Fujitsuka N."/>
            <person name="Fukunaka R."/>
            <person name="Hamada M."/>
            <person name="Harada C."/>
            <person name="Hayashi A."/>
            <person name="Hijishita S."/>
            <person name="Honda M."/>
            <person name="Hosokawa S."/>
            <person name="Ichikawa Y."/>
            <person name="Idonuma A."/>
            <person name="Iijima M."/>
            <person name="Ikeda M."/>
            <person name="Ikeno M."/>
            <person name="Ito K."/>
            <person name="Ito S."/>
            <person name="Ito T."/>
            <person name="Ito Y."/>
            <person name="Ito Y."/>
            <person name="Iwabuchi A."/>
            <person name="Kamiya K."/>
            <person name="Karasawa W."/>
            <person name="Kurita K."/>
            <person name="Katagiri S."/>
            <person name="Kikuta A."/>
            <person name="Kobayashi H."/>
            <person name="Kobayashi N."/>
            <person name="Machita K."/>
            <person name="Maehara T."/>
            <person name="Masukawa M."/>
            <person name="Mizubayashi T."/>
            <person name="Mukai Y."/>
            <person name="Nagasaki H."/>
            <person name="Nagata Y."/>
            <person name="Naito S."/>
            <person name="Nakashima M."/>
            <person name="Nakama Y."/>
            <person name="Nakamichi Y."/>
            <person name="Nakamura M."/>
            <person name="Meguro A."/>
            <person name="Negishi M."/>
            <person name="Ohta I."/>
            <person name="Ohta T."/>
            <person name="Okamoto M."/>
            <person name="Ono N."/>
            <person name="Saji S."/>
            <person name="Sakaguchi M."/>
            <person name="Sakai K."/>
            <person name="Shibata M."/>
            <person name="Shimokawa T."/>
            <person name="Song J."/>
            <person name="Takazaki Y."/>
            <person name="Terasawa K."/>
            <person name="Tsugane M."/>
            <person name="Tsuji K."/>
            <person name="Ueda S."/>
            <person name="Waki K."/>
            <person name="Yamagata H."/>
            <person name="Yamamoto M."/>
            <person name="Yamamoto S."/>
            <person name="Yamane H."/>
            <person name="Yoshiki S."/>
            <person name="Yoshihara R."/>
            <person name="Yukawa K."/>
            <person name="Zhong H."/>
            <person name="Yano M."/>
            <person name="Yuan Q."/>
            <person name="Ouyang S."/>
            <person name="Liu J."/>
            <person name="Jones K.M."/>
            <person name="Gansberger K."/>
            <person name="Moffat K."/>
            <person name="Hill J."/>
            <person name="Bera J."/>
            <person name="Fadrosh D."/>
            <person name="Jin S."/>
            <person name="Johri S."/>
            <person name="Kim M."/>
            <person name="Overton L."/>
            <person name="Reardon M."/>
            <person name="Tsitrin T."/>
            <person name="Vuong H."/>
            <person name="Weaver B."/>
            <person name="Ciecko A."/>
            <person name="Tallon L."/>
            <person name="Jackson J."/>
            <person name="Pai G."/>
            <person name="Aken S.V."/>
            <person name="Utterback T."/>
            <person name="Reidmuller S."/>
            <person name="Feldblyum T."/>
            <person name="Hsiao J."/>
            <person name="Zismann V."/>
            <person name="Iobst S."/>
            <person name="de Vazeille A.R."/>
            <person name="Buell C.R."/>
            <person name="Ying K."/>
            <person name="Li Y."/>
            <person name="Lu T."/>
            <person name="Huang Y."/>
            <person name="Zhao Q."/>
            <person name="Feng Q."/>
            <person name="Zhang L."/>
            <person name="Zhu J."/>
            <person name="Weng Q."/>
            <person name="Mu J."/>
            <person name="Lu Y."/>
            <person name="Fan D."/>
            <person name="Liu Y."/>
            <person name="Guan J."/>
            <person name="Zhang Y."/>
            <person name="Yu S."/>
            <person name="Liu X."/>
            <person name="Zhang Y."/>
            <person name="Hong G."/>
            <person name="Han B."/>
            <person name="Choisne N."/>
            <person name="Demange N."/>
            <person name="Orjeda G."/>
            <person name="Samain S."/>
            <person name="Cattolico L."/>
            <person name="Pelletier E."/>
            <person name="Couloux A."/>
            <person name="Segurens B."/>
            <person name="Wincker P."/>
            <person name="D'Hont A."/>
            <person name="Scarpelli C."/>
            <person name="Weissenbach J."/>
            <person name="Salanoubat M."/>
            <person name="Quetier F."/>
            <person name="Yu Y."/>
            <person name="Kim H.R."/>
            <person name="Rambo T."/>
            <person name="Currie J."/>
            <person name="Collura K."/>
            <person name="Luo M."/>
            <person name="Yang T."/>
            <person name="Ammiraju J.S.S."/>
            <person name="Engler F."/>
            <person name="Soderlund C."/>
            <person name="Wing R.A."/>
            <person name="Palmer L.E."/>
            <person name="de la Bastide M."/>
            <person name="Spiegel L."/>
            <person name="Nascimento L."/>
            <person name="Zutavern T."/>
            <person name="O'Shaughnessy A."/>
            <person name="Dike S."/>
            <person name="Dedhia N."/>
            <person name="Preston R."/>
            <person name="Balija V."/>
            <person name="McCombie W.R."/>
            <person name="Chow T."/>
            <person name="Chen H."/>
            <person name="Chung M."/>
            <person name="Chen C."/>
            <person name="Shaw J."/>
            <person name="Wu H."/>
            <person name="Hsiao K."/>
            <person name="Chao Y."/>
            <person name="Chu M."/>
            <person name="Cheng C."/>
            <person name="Hour A."/>
            <person name="Lee P."/>
            <person name="Lin S."/>
            <person name="Lin Y."/>
            <person name="Liou J."/>
            <person name="Liu S."/>
            <person name="Hsing Y."/>
            <person name="Raghuvanshi S."/>
            <person name="Mohanty A."/>
            <person name="Bharti A.K."/>
            <person name="Gaur A."/>
            <person name="Gupta V."/>
            <person name="Kumar D."/>
            <person name="Ravi V."/>
            <person name="Vij S."/>
            <person name="Kapur A."/>
            <person name="Khurana P."/>
            <person name="Khurana P."/>
            <person name="Khurana J.P."/>
            <person name="Tyagi A.K."/>
            <person name="Gaikwad K."/>
            <person name="Singh A."/>
            <person name="Dalal V."/>
            <person name="Srivastava S."/>
            <person name="Dixit A."/>
            <person name="Pal A.K."/>
            <person name="Ghazi I.A."/>
            <person name="Yadav M."/>
            <person name="Pandit A."/>
            <person name="Bhargava A."/>
            <person name="Sureshbabu K."/>
            <person name="Batra K."/>
            <person name="Sharma T.R."/>
            <person name="Mohapatra T."/>
            <person name="Singh N.K."/>
            <person name="Messing J."/>
            <person name="Nelson A.B."/>
            <person name="Fuks G."/>
            <person name="Kavchok S."/>
            <person name="Keizer G."/>
            <person name="Linton E."/>
            <person name="Llaca V."/>
            <person name="Song R."/>
            <person name="Tanyolac B."/>
            <person name="Young S."/>
            <person name="Ho-Il K."/>
            <person name="Hahn J.H."/>
            <person name="Sangsakoo G."/>
            <person name="Vanavichit A."/>
            <person name="de Mattos Luiz.A.T."/>
            <person name="Zimmer P.D."/>
            <person name="Malone G."/>
            <person name="Dellagostin O."/>
            <person name="de Oliveira A.C."/>
            <person name="Bevan M."/>
            <person name="Bancroft I."/>
            <person name="Minx P."/>
            <person name="Cordum H."/>
            <person name="Wilson R."/>
            <person name="Cheng Z."/>
            <person name="Jin W."/>
            <person name="Jiang J."/>
            <person name="Leong S.A."/>
            <person name="Iwama H."/>
            <person name="Gojobori T."/>
            <person name="Itoh T."/>
            <person name="Niimura Y."/>
            <person name="Fujii Y."/>
            <person name="Habara T."/>
            <person name="Sakai H."/>
            <person name="Sato Y."/>
            <person name="Wilson G."/>
            <person name="Kumar K."/>
            <person name="McCouch S."/>
            <person name="Juretic N."/>
            <person name="Hoen D."/>
            <person name="Wright S."/>
            <person name="Bruskiewich R."/>
            <person name="Bureau T."/>
            <person name="Miyao A."/>
            <person name="Hirochika H."/>
            <person name="Nishikawa T."/>
            <person name="Kadowaki K."/>
            <person name="Sugiura M."/>
            <person name="Burr B."/>
            <person name="Sasaki T."/>
        </authorList>
    </citation>
    <scope>NUCLEOTIDE SEQUENCE [LARGE SCALE GENOMIC DNA]</scope>
    <source>
        <strain evidence="2">cv. Nipponbare</strain>
    </source>
</reference>
<sequence>MSFCKTCLNAAPKPSHTGRWNRVCVQAKIQGIARSDSMPPLGFRFDGLLPIFILPYSNSEYLQGGNIQQIVPLGRQWTGILL</sequence>
<reference evidence="1 2" key="3">
    <citation type="journal article" date="2013" name="Rice">
        <title>Improvement of the Oryza sativa Nipponbare reference genome using next generation sequence and optical map data.</title>
        <authorList>
            <person name="Kawahara Y."/>
            <person name="de la Bastide M."/>
            <person name="Hamilton J.P."/>
            <person name="Kanamori H."/>
            <person name="McCombie W.R."/>
            <person name="Ouyang S."/>
            <person name="Schwartz D.C."/>
            <person name="Tanaka T."/>
            <person name="Wu J."/>
            <person name="Zhou S."/>
            <person name="Childs K.L."/>
            <person name="Davidson R.M."/>
            <person name="Lin H."/>
            <person name="Quesada-Ocampo L."/>
            <person name="Vaillancourt B."/>
            <person name="Sakai H."/>
            <person name="Lee S.S."/>
            <person name="Kim J."/>
            <person name="Numa H."/>
            <person name="Itoh T."/>
            <person name="Buell C.R."/>
            <person name="Matsumoto T."/>
        </authorList>
    </citation>
    <scope>NUCLEOTIDE SEQUENCE [LARGE SCALE GENOMIC DNA]</scope>
    <source>
        <strain evidence="2">cv. Nipponbare</strain>
    </source>
</reference>
<protein>
    <submittedName>
        <fullName evidence="1">Os01g0758350 protein</fullName>
    </submittedName>
</protein>
<dbReference type="EMBL" id="AP014957">
    <property type="protein sequence ID" value="BAS74428.1"/>
    <property type="molecule type" value="Genomic_DNA"/>
</dbReference>